<organism evidence="2 3">
    <name type="scientific">Bifidobacterium cuniculi</name>
    <dbReference type="NCBI Taxonomy" id="1688"/>
    <lineage>
        <taxon>Bacteria</taxon>
        <taxon>Bacillati</taxon>
        <taxon>Actinomycetota</taxon>
        <taxon>Actinomycetes</taxon>
        <taxon>Bifidobacteriales</taxon>
        <taxon>Bifidobacteriaceae</taxon>
        <taxon>Bifidobacterium</taxon>
    </lineage>
</organism>
<evidence type="ECO:0000259" key="1">
    <source>
        <dbReference type="Pfam" id="PF03496"/>
    </source>
</evidence>
<dbReference type="Pfam" id="PF03496">
    <property type="entry name" value="ADPrib_exo_Tox"/>
    <property type="match status" value="1"/>
</dbReference>
<feature type="domain" description="ADP ribosyltransferase" evidence="1">
    <location>
        <begin position="299"/>
        <end position="458"/>
    </location>
</feature>
<dbReference type="Pfam" id="PF25310">
    <property type="entry name" value="VG15"/>
    <property type="match status" value="1"/>
</dbReference>
<gene>
    <name evidence="2" type="ORF">BCUN_0245</name>
</gene>
<protein>
    <recommendedName>
        <fullName evidence="1">ADP ribosyltransferase domain-containing protein</fullName>
    </recommendedName>
</protein>
<dbReference type="PROSITE" id="PS51996">
    <property type="entry name" value="TR_MART"/>
    <property type="match status" value="1"/>
</dbReference>
<dbReference type="EMBL" id="JGYV01000001">
    <property type="protein sequence ID" value="KFI65750.1"/>
    <property type="molecule type" value="Genomic_DNA"/>
</dbReference>
<comment type="caution">
    <text evidence="2">The sequence shown here is derived from an EMBL/GenBank/DDBJ whole genome shotgun (WGS) entry which is preliminary data.</text>
</comment>
<dbReference type="Gene3D" id="3.90.176.10">
    <property type="entry name" value="Toxin ADP-ribosyltransferase, Chain A, domain 1"/>
    <property type="match status" value="1"/>
</dbReference>
<dbReference type="Proteomes" id="UP000029067">
    <property type="component" value="Unassembled WGS sequence"/>
</dbReference>
<evidence type="ECO:0000313" key="2">
    <source>
        <dbReference type="EMBL" id="KFI65750.1"/>
    </source>
</evidence>
<dbReference type="InterPro" id="IPR057369">
    <property type="entry name" value="VG15"/>
</dbReference>
<accession>A0A087B400</accession>
<dbReference type="eggNOG" id="ENOG5031BIG">
    <property type="taxonomic scope" value="Bacteria"/>
</dbReference>
<sequence>MALNDLKASPGREQEFQALLDKLYKDYVDELDLMVEEAADEIETAVERGLVDRRQIVTDWTQTAAQRADDYYQAVREAWKEYAGVDMPPLDSYGLVDVNSALWETQSQLVNERYIGMRYQDAINGHTKYGVTMQDLWPSMENIDDAQQFIADMMRNSARLQTMHDMRHDPTRPRWARVPSGAKTCAFCMMLASRGFAYLSDETAGRGGSRYHADCDCKVIPSWGRQTLKGYDVERYQTWYQDGVAGAGAGAGENLILKVMRRAHPGDMTDGVFPKPDIAWSTKQIMPKQYELKRLSDPTVAKSGDKYSSAEKLKVVRGWTDGTFRSINDALFGNIPHTSEIDQRIDMMDEILRDHDTMTKFTVDRLFNIKTFNITSSSQVTDLRPGSVYGHAGYMATSLIEGGIKAVKDDGERIAARILVPPGSHAVYLQPSSKARTRQEEVLLPRDSVLQYDSYSVMSDGRIMLYLRLV</sequence>
<dbReference type="GO" id="GO:0005576">
    <property type="term" value="C:extracellular region"/>
    <property type="evidence" value="ECO:0007669"/>
    <property type="project" value="InterPro"/>
</dbReference>
<dbReference type="AlphaFoldDB" id="A0A087B400"/>
<keyword evidence="3" id="KW-1185">Reference proteome</keyword>
<reference evidence="2 3" key="1">
    <citation type="submission" date="2014-03" db="EMBL/GenBank/DDBJ databases">
        <title>Genomics of Bifidobacteria.</title>
        <authorList>
            <person name="Ventura M."/>
            <person name="Milani C."/>
            <person name="Lugli G.A."/>
        </authorList>
    </citation>
    <scope>NUCLEOTIDE SEQUENCE [LARGE SCALE GENOMIC DNA]</scope>
    <source>
        <strain evidence="2 3">LMG 10738</strain>
    </source>
</reference>
<dbReference type="SUPFAM" id="SSF56399">
    <property type="entry name" value="ADP-ribosylation"/>
    <property type="match status" value="1"/>
</dbReference>
<proteinExistence type="predicted"/>
<dbReference type="InterPro" id="IPR003540">
    <property type="entry name" value="ADP-ribosyltransferase"/>
</dbReference>
<dbReference type="STRING" id="1688.BCUN_0245"/>
<evidence type="ECO:0000313" key="3">
    <source>
        <dbReference type="Proteomes" id="UP000029067"/>
    </source>
</evidence>
<name>A0A087B400_9BIFI</name>